<sequence>MNADESAPWYRDGLRFSCTRCGNCCTGAPGYVWVDVGEVERLAAHLGLSPDEFGRRFVRQVGRRYSLVERPNGDCVFWDRASGCTVYQARPTQCRTWPFWEENLETPQDWEQVRQTCPGSGSGRWYSVEEIEAAAARTTT</sequence>
<reference evidence="1 2" key="2">
    <citation type="submission" date="2019-01" db="EMBL/GenBank/DDBJ databases">
        <title>Tautonia sociabilis, a novel thermotolerant planctomycete of Isosphaeraceae family, isolated from a 4000 m deep subterranean habitat.</title>
        <authorList>
            <person name="Kovaleva O.L."/>
            <person name="Elcheninov A.G."/>
            <person name="Van Heerden E."/>
            <person name="Toshchakov S.V."/>
            <person name="Novikov A."/>
            <person name="Bonch-Osmolovskaya E.A."/>
            <person name="Kublanov I.V."/>
        </authorList>
    </citation>
    <scope>NUCLEOTIDE SEQUENCE [LARGE SCALE GENOMIC DNA]</scope>
    <source>
        <strain evidence="1 2">GM2012</strain>
    </source>
</reference>
<dbReference type="PANTHER" id="PTHR35866:SF1">
    <property type="entry name" value="YKGJ FAMILY CYSTEINE CLUSTER PROTEIN"/>
    <property type="match status" value="1"/>
</dbReference>
<accession>A0A432MCS9</accession>
<reference evidence="1 2" key="1">
    <citation type="submission" date="2018-12" db="EMBL/GenBank/DDBJ databases">
        <authorList>
            <person name="Toschakov S.V."/>
        </authorList>
    </citation>
    <scope>NUCLEOTIDE SEQUENCE [LARGE SCALE GENOMIC DNA]</scope>
    <source>
        <strain evidence="1 2">GM2012</strain>
    </source>
</reference>
<gene>
    <name evidence="1" type="ORF">TsocGM_25085</name>
</gene>
<dbReference type="AlphaFoldDB" id="A0A432MCS9"/>
<comment type="caution">
    <text evidence="1">The sequence shown here is derived from an EMBL/GenBank/DDBJ whole genome shotgun (WGS) entry which is preliminary data.</text>
</comment>
<organism evidence="1 2">
    <name type="scientific">Tautonia sociabilis</name>
    <dbReference type="NCBI Taxonomy" id="2080755"/>
    <lineage>
        <taxon>Bacteria</taxon>
        <taxon>Pseudomonadati</taxon>
        <taxon>Planctomycetota</taxon>
        <taxon>Planctomycetia</taxon>
        <taxon>Isosphaerales</taxon>
        <taxon>Isosphaeraceae</taxon>
        <taxon>Tautonia</taxon>
    </lineage>
</organism>
<dbReference type="OrthoDB" id="9810361at2"/>
<dbReference type="Pfam" id="PF03692">
    <property type="entry name" value="CxxCxxCC"/>
    <property type="match status" value="1"/>
</dbReference>
<evidence type="ECO:0000313" key="1">
    <source>
        <dbReference type="EMBL" id="RUL81417.1"/>
    </source>
</evidence>
<evidence type="ECO:0000313" key="2">
    <source>
        <dbReference type="Proteomes" id="UP000280296"/>
    </source>
</evidence>
<name>A0A432MCS9_9BACT</name>
<keyword evidence="2" id="KW-1185">Reference proteome</keyword>
<protein>
    <submittedName>
        <fullName evidence="1">YkgJ family cysteine cluster protein</fullName>
    </submittedName>
</protein>
<dbReference type="RefSeq" id="WP_126728202.1">
    <property type="nucleotide sequence ID" value="NZ_RYZH01000094.1"/>
</dbReference>
<proteinExistence type="predicted"/>
<dbReference type="EMBL" id="RYZH01000094">
    <property type="protein sequence ID" value="RUL81417.1"/>
    <property type="molecule type" value="Genomic_DNA"/>
</dbReference>
<dbReference type="InterPro" id="IPR005358">
    <property type="entry name" value="Puta_zinc/iron-chelating_dom"/>
</dbReference>
<dbReference type="PANTHER" id="PTHR35866">
    <property type="entry name" value="PUTATIVE-RELATED"/>
    <property type="match status" value="1"/>
</dbReference>
<dbReference type="Proteomes" id="UP000280296">
    <property type="component" value="Unassembled WGS sequence"/>
</dbReference>